<comment type="similarity">
    <text evidence="1">Belongs to the IUNH family.</text>
</comment>
<keyword evidence="2" id="KW-0378">Hydrolase</keyword>
<dbReference type="PANTHER" id="PTHR12304">
    <property type="entry name" value="INOSINE-URIDINE PREFERRING NUCLEOSIDE HYDROLASE"/>
    <property type="match status" value="1"/>
</dbReference>
<evidence type="ECO:0000256" key="3">
    <source>
        <dbReference type="ARBA" id="ARBA00023295"/>
    </source>
</evidence>
<accession>A0AAW0RIK4</accession>
<comment type="caution">
    <text evidence="6">The sequence shown here is derived from an EMBL/GenBank/DDBJ whole genome shotgun (WGS) entry which is preliminary data.</text>
</comment>
<gene>
    <name evidence="6" type="primary">URH1</name>
    <name evidence="6" type="ORF">G3M48_009483</name>
</gene>
<dbReference type="InterPro" id="IPR023186">
    <property type="entry name" value="IUNH"/>
</dbReference>
<dbReference type="InterPro" id="IPR036452">
    <property type="entry name" value="Ribo_hydro-like"/>
</dbReference>
<dbReference type="Gene3D" id="3.90.245.10">
    <property type="entry name" value="Ribonucleoside hydrolase-like"/>
    <property type="match status" value="1"/>
</dbReference>
<dbReference type="GO" id="GO:0008477">
    <property type="term" value="F:purine nucleosidase activity"/>
    <property type="evidence" value="ECO:0007669"/>
    <property type="project" value="TreeGrafter"/>
</dbReference>
<evidence type="ECO:0000259" key="5">
    <source>
        <dbReference type="Pfam" id="PF01156"/>
    </source>
</evidence>
<evidence type="ECO:0000256" key="1">
    <source>
        <dbReference type="ARBA" id="ARBA00009176"/>
    </source>
</evidence>
<dbReference type="InterPro" id="IPR001910">
    <property type="entry name" value="Inosine/uridine_hydrolase_dom"/>
</dbReference>
<evidence type="ECO:0000313" key="6">
    <source>
        <dbReference type="EMBL" id="KAK8142017.1"/>
    </source>
</evidence>
<feature type="region of interest" description="Disordered" evidence="4">
    <location>
        <begin position="1"/>
        <end position="28"/>
    </location>
</feature>
<dbReference type="PANTHER" id="PTHR12304:SF4">
    <property type="entry name" value="URIDINE NUCLEOSIDASE"/>
    <property type="match status" value="1"/>
</dbReference>
<feature type="non-terminal residue" evidence="6">
    <location>
        <position position="1"/>
    </location>
</feature>
<dbReference type="Pfam" id="PF01156">
    <property type="entry name" value="IU_nuc_hydro"/>
    <property type="match status" value="1"/>
</dbReference>
<keyword evidence="3" id="KW-0326">Glycosidase</keyword>
<dbReference type="GO" id="GO:0005829">
    <property type="term" value="C:cytosol"/>
    <property type="evidence" value="ECO:0007669"/>
    <property type="project" value="TreeGrafter"/>
</dbReference>
<reference evidence="6 7" key="1">
    <citation type="submission" date="2020-02" db="EMBL/GenBank/DDBJ databases">
        <title>Comparative genomics of the hypocrealean fungal genus Beauvera.</title>
        <authorList>
            <person name="Showalter D.N."/>
            <person name="Bushley K.E."/>
            <person name="Rehner S.A."/>
        </authorList>
    </citation>
    <scope>NUCLEOTIDE SEQUENCE [LARGE SCALE GENOMIC DNA]</scope>
    <source>
        <strain evidence="6 7">ARSEF4384</strain>
    </source>
</reference>
<dbReference type="Proteomes" id="UP001397290">
    <property type="component" value="Unassembled WGS sequence"/>
</dbReference>
<name>A0AAW0RIK4_9HYPO</name>
<organism evidence="6 7">
    <name type="scientific">Beauveria asiatica</name>
    <dbReference type="NCBI Taxonomy" id="1069075"/>
    <lineage>
        <taxon>Eukaryota</taxon>
        <taxon>Fungi</taxon>
        <taxon>Dikarya</taxon>
        <taxon>Ascomycota</taxon>
        <taxon>Pezizomycotina</taxon>
        <taxon>Sordariomycetes</taxon>
        <taxon>Hypocreomycetidae</taxon>
        <taxon>Hypocreales</taxon>
        <taxon>Cordycipitaceae</taxon>
        <taxon>Beauveria</taxon>
    </lineage>
</organism>
<dbReference type="EMBL" id="JAAHCF010000776">
    <property type="protein sequence ID" value="KAK8142017.1"/>
    <property type="molecule type" value="Genomic_DNA"/>
</dbReference>
<dbReference type="SUPFAM" id="SSF53590">
    <property type="entry name" value="Nucleoside hydrolase"/>
    <property type="match status" value="1"/>
</dbReference>
<evidence type="ECO:0000256" key="4">
    <source>
        <dbReference type="SAM" id="MobiDB-lite"/>
    </source>
</evidence>
<sequence length="400" mass="42198">RDATRPSPFPDAGLPIQRAPKPKPPDTDSYICPTQDVFAILLAAYHPRLKLLGISTVFGNAPVENTTQNAASVLTAIGKQHEIPLHVGLAKALERPAIHAPAIHGESGLDGTALLPVPDVAPSPVPAIDAMAAALRAQPPRTAWLVATGSLTNVGALLRAHPDLAAHIKGLSIMGGALGDGFSSATLGKVDGRERVGNVTPWAEFNIVIDPEAAAEVFGNPVLARKTTVVPLDLSHQVPATAAVREMLLHGRGAAAAKTAEDATKGKTTLRTMLVELLYFFANTYADVFGITEGPPLHDPLAVAAVLTGTPDEISFHDWDAERSEAPRYDERFDVSVVTIGVFEDARDGKAETGRTVGTLLPRGQPGVRIPRSLDVAKFWSVIEDCVERADAVNAANGRT</sequence>
<dbReference type="AlphaFoldDB" id="A0AAW0RIK4"/>
<feature type="domain" description="Inosine/uridine-preferring nucleoside hydrolase" evidence="5">
    <location>
        <begin position="34"/>
        <end position="380"/>
    </location>
</feature>
<evidence type="ECO:0000313" key="7">
    <source>
        <dbReference type="Proteomes" id="UP001397290"/>
    </source>
</evidence>
<proteinExistence type="inferred from homology"/>
<dbReference type="GO" id="GO:0006152">
    <property type="term" value="P:purine nucleoside catabolic process"/>
    <property type="evidence" value="ECO:0007669"/>
    <property type="project" value="TreeGrafter"/>
</dbReference>
<evidence type="ECO:0000256" key="2">
    <source>
        <dbReference type="ARBA" id="ARBA00022801"/>
    </source>
</evidence>
<keyword evidence="7" id="KW-1185">Reference proteome</keyword>
<protein>
    <submittedName>
        <fullName evidence="6">Uridine nucleosidase 1</fullName>
    </submittedName>
</protein>